<dbReference type="PANTHER" id="PTHR43133">
    <property type="entry name" value="RNA POLYMERASE ECF-TYPE SIGMA FACTO"/>
    <property type="match status" value="1"/>
</dbReference>
<comment type="similarity">
    <text evidence="1">Belongs to the sigma-70 factor family. ECF subfamily.</text>
</comment>
<evidence type="ECO:0000259" key="5">
    <source>
        <dbReference type="Pfam" id="PF04542"/>
    </source>
</evidence>
<dbReference type="InterPro" id="IPR013324">
    <property type="entry name" value="RNA_pol_sigma_r3/r4-like"/>
</dbReference>
<evidence type="ECO:0000256" key="2">
    <source>
        <dbReference type="ARBA" id="ARBA00023015"/>
    </source>
</evidence>
<dbReference type="InterPro" id="IPR014284">
    <property type="entry name" value="RNA_pol_sigma-70_dom"/>
</dbReference>
<dbReference type="PANTHER" id="PTHR43133:SF60">
    <property type="entry name" value="RNA POLYMERASE SIGMA FACTOR SIGV"/>
    <property type="match status" value="1"/>
</dbReference>
<evidence type="ECO:0000256" key="3">
    <source>
        <dbReference type="ARBA" id="ARBA00023082"/>
    </source>
</evidence>
<keyword evidence="8" id="KW-1185">Reference proteome</keyword>
<dbReference type="InterPro" id="IPR039425">
    <property type="entry name" value="RNA_pol_sigma-70-like"/>
</dbReference>
<keyword evidence="4" id="KW-0804">Transcription</keyword>
<sequence>MNNSRKKIDIKHVEAFHKGDINSFTAIYDFYYDSVYYFALHFMRNKFDAEEIVQDTFIKVFECIDKLNNCNSFHCWLFKIAFNLIISTQRKRVKQVHLNDETNLEEIIEVADNQIEKLNRKEIKEVIKEEAKEMPIVMSKVGKMKYLNDYSIKEISNSLNIPEGTVKTNLFRYRNYVKPRLIKLGYDTFEL</sequence>
<name>A0ABU0E465_9FIRM</name>
<dbReference type="Pfam" id="PF04542">
    <property type="entry name" value="Sigma70_r2"/>
    <property type="match status" value="1"/>
</dbReference>
<dbReference type="InterPro" id="IPR013325">
    <property type="entry name" value="RNA_pol_sigma_r2"/>
</dbReference>
<reference evidence="7 8" key="1">
    <citation type="submission" date="2023-07" db="EMBL/GenBank/DDBJ databases">
        <title>Genomic Encyclopedia of Type Strains, Phase IV (KMG-IV): sequencing the most valuable type-strain genomes for metagenomic binning, comparative biology and taxonomic classification.</title>
        <authorList>
            <person name="Goeker M."/>
        </authorList>
    </citation>
    <scope>NUCLEOTIDE SEQUENCE [LARGE SCALE GENOMIC DNA]</scope>
    <source>
        <strain evidence="7 8">DSM 16784</strain>
    </source>
</reference>
<dbReference type="RefSeq" id="WP_307408294.1">
    <property type="nucleotide sequence ID" value="NZ_JAUSUR010000004.1"/>
</dbReference>
<dbReference type="InterPro" id="IPR013249">
    <property type="entry name" value="RNA_pol_sigma70_r4_t2"/>
</dbReference>
<dbReference type="Gene3D" id="1.10.10.10">
    <property type="entry name" value="Winged helix-like DNA-binding domain superfamily/Winged helix DNA-binding domain"/>
    <property type="match status" value="1"/>
</dbReference>
<evidence type="ECO:0000313" key="7">
    <source>
        <dbReference type="EMBL" id="MDQ0361506.1"/>
    </source>
</evidence>
<dbReference type="NCBIfam" id="TIGR02937">
    <property type="entry name" value="sigma70-ECF"/>
    <property type="match status" value="1"/>
</dbReference>
<dbReference type="SUPFAM" id="SSF88659">
    <property type="entry name" value="Sigma3 and sigma4 domains of RNA polymerase sigma factors"/>
    <property type="match status" value="1"/>
</dbReference>
<dbReference type="InterPro" id="IPR007627">
    <property type="entry name" value="RNA_pol_sigma70_r2"/>
</dbReference>
<protein>
    <submittedName>
        <fullName evidence="7">RNA polymerase sigma-70 factor (ECF subfamily)</fullName>
    </submittedName>
</protein>
<evidence type="ECO:0000256" key="4">
    <source>
        <dbReference type="ARBA" id="ARBA00023163"/>
    </source>
</evidence>
<organism evidence="7 8">
    <name type="scientific">Breznakia pachnodae</name>
    <dbReference type="NCBI Taxonomy" id="265178"/>
    <lineage>
        <taxon>Bacteria</taxon>
        <taxon>Bacillati</taxon>
        <taxon>Bacillota</taxon>
        <taxon>Erysipelotrichia</taxon>
        <taxon>Erysipelotrichales</taxon>
        <taxon>Erysipelotrichaceae</taxon>
        <taxon>Breznakia</taxon>
    </lineage>
</organism>
<accession>A0ABU0E465</accession>
<dbReference type="Pfam" id="PF08281">
    <property type="entry name" value="Sigma70_r4_2"/>
    <property type="match status" value="1"/>
</dbReference>
<dbReference type="SUPFAM" id="SSF88946">
    <property type="entry name" value="Sigma2 domain of RNA polymerase sigma factors"/>
    <property type="match status" value="1"/>
</dbReference>
<feature type="domain" description="RNA polymerase sigma-70 region 2" evidence="5">
    <location>
        <begin position="29"/>
        <end position="92"/>
    </location>
</feature>
<proteinExistence type="inferred from homology"/>
<comment type="caution">
    <text evidence="7">The sequence shown here is derived from an EMBL/GenBank/DDBJ whole genome shotgun (WGS) entry which is preliminary data.</text>
</comment>
<evidence type="ECO:0000256" key="1">
    <source>
        <dbReference type="ARBA" id="ARBA00010641"/>
    </source>
</evidence>
<gene>
    <name evidence="7" type="ORF">J2S15_002256</name>
</gene>
<dbReference type="EMBL" id="JAUSUR010000004">
    <property type="protein sequence ID" value="MDQ0361506.1"/>
    <property type="molecule type" value="Genomic_DNA"/>
</dbReference>
<dbReference type="InterPro" id="IPR036388">
    <property type="entry name" value="WH-like_DNA-bd_sf"/>
</dbReference>
<evidence type="ECO:0000313" key="8">
    <source>
        <dbReference type="Proteomes" id="UP001230220"/>
    </source>
</evidence>
<keyword evidence="3" id="KW-0731">Sigma factor</keyword>
<feature type="domain" description="RNA polymerase sigma factor 70 region 4 type 2" evidence="6">
    <location>
        <begin position="144"/>
        <end position="172"/>
    </location>
</feature>
<dbReference type="Gene3D" id="1.10.1740.10">
    <property type="match status" value="1"/>
</dbReference>
<dbReference type="Proteomes" id="UP001230220">
    <property type="component" value="Unassembled WGS sequence"/>
</dbReference>
<evidence type="ECO:0000259" key="6">
    <source>
        <dbReference type="Pfam" id="PF08281"/>
    </source>
</evidence>
<keyword evidence="2" id="KW-0805">Transcription regulation</keyword>